<proteinExistence type="predicted"/>
<reference evidence="2 3" key="1">
    <citation type="submission" date="2016-10" db="EMBL/GenBank/DDBJ databases">
        <authorList>
            <person name="de Groot N.N."/>
        </authorList>
    </citation>
    <scope>NUCLEOTIDE SEQUENCE [LARGE SCALE GENOMIC DNA]</scope>
    <source>
        <strain evidence="2 3">MP1X4</strain>
    </source>
</reference>
<protein>
    <recommendedName>
        <fullName evidence="4">DoxX-like family protein</fullName>
    </recommendedName>
</protein>
<keyword evidence="1" id="KW-0472">Membrane</keyword>
<accession>A0A1H2A961</accession>
<dbReference type="STRING" id="652787.SAMN05216490_3433"/>
<organism evidence="2 3">
    <name type="scientific">Mucilaginibacter mallensis</name>
    <dbReference type="NCBI Taxonomy" id="652787"/>
    <lineage>
        <taxon>Bacteria</taxon>
        <taxon>Pseudomonadati</taxon>
        <taxon>Bacteroidota</taxon>
        <taxon>Sphingobacteriia</taxon>
        <taxon>Sphingobacteriales</taxon>
        <taxon>Sphingobacteriaceae</taxon>
        <taxon>Mucilaginibacter</taxon>
    </lineage>
</organism>
<dbReference type="AlphaFoldDB" id="A0A1H2A961"/>
<keyword evidence="3" id="KW-1185">Reference proteome</keyword>
<evidence type="ECO:0008006" key="4">
    <source>
        <dbReference type="Google" id="ProtNLM"/>
    </source>
</evidence>
<name>A0A1H2A961_MUCMA</name>
<evidence type="ECO:0000313" key="3">
    <source>
        <dbReference type="Proteomes" id="UP000199679"/>
    </source>
</evidence>
<gene>
    <name evidence="2" type="ORF">SAMN05216490_3433</name>
</gene>
<sequence>MIIKLISGALILFTAFMGIKHGWQGLTMKPGDTGPEADLFAKINLSQGVSKVISVLSILSALLILVPQTFVVGNIINAAVILLLMVLFLKAGEFKPALIEIPFLLIPLLLIFLKHPFAQNI</sequence>
<feature type="transmembrane region" description="Helical" evidence="1">
    <location>
        <begin position="97"/>
        <end position="113"/>
    </location>
</feature>
<feature type="transmembrane region" description="Helical" evidence="1">
    <location>
        <begin position="71"/>
        <end position="91"/>
    </location>
</feature>
<feature type="transmembrane region" description="Helical" evidence="1">
    <location>
        <begin position="48"/>
        <end position="66"/>
    </location>
</feature>
<dbReference type="Proteomes" id="UP000199679">
    <property type="component" value="Chromosome I"/>
</dbReference>
<dbReference type="OrthoDB" id="826196at2"/>
<evidence type="ECO:0000313" key="2">
    <source>
        <dbReference type="EMBL" id="SDT42520.1"/>
    </source>
</evidence>
<dbReference type="RefSeq" id="WP_091375594.1">
    <property type="nucleotide sequence ID" value="NZ_LT629740.1"/>
</dbReference>
<dbReference type="EMBL" id="LT629740">
    <property type="protein sequence ID" value="SDT42520.1"/>
    <property type="molecule type" value="Genomic_DNA"/>
</dbReference>
<keyword evidence="1" id="KW-0812">Transmembrane</keyword>
<keyword evidence="1" id="KW-1133">Transmembrane helix</keyword>
<evidence type="ECO:0000256" key="1">
    <source>
        <dbReference type="SAM" id="Phobius"/>
    </source>
</evidence>